<protein>
    <submittedName>
        <fullName evidence="3">Uncharacterized protein</fullName>
    </submittedName>
</protein>
<feature type="coiled-coil region" evidence="1">
    <location>
        <begin position="261"/>
        <end position="327"/>
    </location>
</feature>
<accession>A0A7S0NRS5</accession>
<name>A0A7S0NRS5_9EUKA</name>
<sequence length="701" mass="77159">MAEPNFVQIGGSEYSLTGLVTVSPLQDLLRGLAAAISTQQRSIEHVRLELQALRQSTSERQSSLEQQISLKASEKSLAALSVELAKESGHRQKATAALDVEVDKVRTATDERMTEHELTMNKHQQEIDTKAELSMVQTMQRQLDTCASKTSVNEVHTELKDSVDRVETLLNAQHSSVVQRVEKEVSRIDALEDMHLTFQTKEAALKVQEALERADNEQAAVITSLSERTRKEAHVFKEEVHERFAVHREAQDMHWGHIRRLDDLMQQKAQKDEMMRNFEDVQTETAAIAARAAAAVEELQVVAFQRLGQHDDNLKEHGERVSELEIEIDTKSTHADIAELREWLQNVPLRDESREMVERVRTESSSRIRMLKERLDHTDRELLRQLEESHALDTAERYEALTALIEQKADRDTTDRWLEASSALHSELQTLHVRTQTLGQGMKVVLGWVEGMADKVTGLQGSQIKMATEVKGMRTEQKQQGEAVAFKTQAMEGQVRSLLEHIETQQVSTQGTPHMPPFAAGSPRGRSQGLDVVVLKQGAAGTLPAPPVRTTSANSVGRSSGTPRGNGGGGRPQSALQLSSQELEGWAVPEAEQAELGAATLADGVCGDEIHHILPVVDSTPSGRQRSVPTQVGLALPGADVSALARPLSSSYKSDAERRKQQLDAKRKILIESRLRQPAPPTASATAAAAPSPRAQGGAGV</sequence>
<reference evidence="3" key="1">
    <citation type="submission" date="2021-01" db="EMBL/GenBank/DDBJ databases">
        <authorList>
            <person name="Corre E."/>
            <person name="Pelletier E."/>
            <person name="Niang G."/>
            <person name="Scheremetjew M."/>
            <person name="Finn R."/>
            <person name="Kale V."/>
            <person name="Holt S."/>
            <person name="Cochrane G."/>
            <person name="Meng A."/>
            <person name="Brown T."/>
            <person name="Cohen L."/>
        </authorList>
    </citation>
    <scope>NUCLEOTIDE SEQUENCE</scope>
    <source>
        <strain evidence="3">RCC1130</strain>
    </source>
</reference>
<evidence type="ECO:0000256" key="2">
    <source>
        <dbReference type="SAM" id="MobiDB-lite"/>
    </source>
</evidence>
<feature type="region of interest" description="Disordered" evidence="2">
    <location>
        <begin position="670"/>
        <end position="701"/>
    </location>
</feature>
<keyword evidence="1" id="KW-0175">Coiled coil</keyword>
<evidence type="ECO:0000256" key="1">
    <source>
        <dbReference type="SAM" id="Coils"/>
    </source>
</evidence>
<gene>
    <name evidence="3" type="ORF">CLEP1334_LOCUS4615</name>
</gene>
<organism evidence="3">
    <name type="scientific">Calcidiscus leptoporus</name>
    <dbReference type="NCBI Taxonomy" id="127549"/>
    <lineage>
        <taxon>Eukaryota</taxon>
        <taxon>Haptista</taxon>
        <taxon>Haptophyta</taxon>
        <taxon>Prymnesiophyceae</taxon>
        <taxon>Coccolithales</taxon>
        <taxon>Calcidiscaceae</taxon>
        <taxon>Calcidiscus</taxon>
    </lineage>
</organism>
<feature type="region of interest" description="Disordered" evidence="2">
    <location>
        <begin position="541"/>
        <end position="581"/>
    </location>
</feature>
<proteinExistence type="predicted"/>
<dbReference type="AlphaFoldDB" id="A0A7S0NRS5"/>
<evidence type="ECO:0000313" key="3">
    <source>
        <dbReference type="EMBL" id="CAD8529363.1"/>
    </source>
</evidence>
<feature type="compositionally biased region" description="Low complexity" evidence="2">
    <location>
        <begin position="682"/>
        <end position="701"/>
    </location>
</feature>
<dbReference type="EMBL" id="HBER01009315">
    <property type="protein sequence ID" value="CAD8529363.1"/>
    <property type="molecule type" value="Transcribed_RNA"/>
</dbReference>